<feature type="transmembrane region" description="Helical" evidence="4">
    <location>
        <begin position="121"/>
        <end position="143"/>
    </location>
</feature>
<gene>
    <name evidence="6" type="ORF">BA177_12035</name>
</gene>
<evidence type="ECO:0000259" key="5">
    <source>
        <dbReference type="PROSITE" id="PS50887"/>
    </source>
</evidence>
<feature type="transmembrane region" description="Helical" evidence="4">
    <location>
        <begin position="49"/>
        <end position="69"/>
    </location>
</feature>
<evidence type="ECO:0000256" key="1">
    <source>
        <dbReference type="ARBA" id="ARBA00001946"/>
    </source>
</evidence>
<dbReference type="SMART" id="SM00267">
    <property type="entry name" value="GGDEF"/>
    <property type="match status" value="1"/>
</dbReference>
<sequence>MAEVVESATVREQRTLLRPDFIWSLLLFAVAAATIAVLGAQQGVLAGPYGWGTGGFFLLFGLFTITMGFPHPGFGHVSFDRVAQVASLLLLGPLDAAWINGLASFIWPWHRLWKGVTAKDVLTASLHNAGLMSLVILACGTLYVELGGAVPLFELNGTTAGLLLLLLLSMQLANDAGMLLLIYLRHLDPTRLLNVFSSAVEIVSGIIAVVVTIVFVRLDLTTLALLLFVLGLGMLVLKQFAIMRDRLEKLVDERTEELRLKSIELERQATHDTLTGLFNRRFADDYLQREMEAAKRTDRDLTIALADIDHFKKINDSYSHATGDEVLRRVSRLLVNRCRKTDIVARYGGEEFLLCFPDTNIEFATQICGQIRTAIEKMDWSVLQGAVPADFGITISFGVAAVGSDTRRTTVLGVADTRLYKAKSEGRNRVVA</sequence>
<comment type="cofactor">
    <cofactor evidence="1">
        <name>Mg(2+)</name>
        <dbReference type="ChEBI" id="CHEBI:18420"/>
    </cofactor>
</comment>
<evidence type="ECO:0000256" key="2">
    <source>
        <dbReference type="ARBA" id="ARBA00012528"/>
    </source>
</evidence>
<dbReference type="InterPro" id="IPR050469">
    <property type="entry name" value="Diguanylate_Cyclase"/>
</dbReference>
<dbReference type="NCBIfam" id="TIGR00254">
    <property type="entry name" value="GGDEF"/>
    <property type="match status" value="1"/>
</dbReference>
<dbReference type="KEGG" id="woc:BA177_12035"/>
<organism evidence="6 7">
    <name type="scientific">Woeseia oceani</name>
    <dbReference type="NCBI Taxonomy" id="1548547"/>
    <lineage>
        <taxon>Bacteria</taxon>
        <taxon>Pseudomonadati</taxon>
        <taxon>Pseudomonadota</taxon>
        <taxon>Gammaproteobacteria</taxon>
        <taxon>Woeseiales</taxon>
        <taxon>Woeseiaceae</taxon>
        <taxon>Woeseia</taxon>
    </lineage>
</organism>
<feature type="transmembrane region" description="Helical" evidence="4">
    <location>
        <begin position="89"/>
        <end position="109"/>
    </location>
</feature>
<dbReference type="PANTHER" id="PTHR45138:SF9">
    <property type="entry name" value="DIGUANYLATE CYCLASE DGCM-RELATED"/>
    <property type="match status" value="1"/>
</dbReference>
<accession>A0A193LH93</accession>
<dbReference type="OrthoDB" id="9812260at2"/>
<dbReference type="SUPFAM" id="SSF55073">
    <property type="entry name" value="Nucleotide cyclase"/>
    <property type="match status" value="1"/>
</dbReference>
<name>A0A193LH93_9GAMM</name>
<keyword evidence="7" id="KW-1185">Reference proteome</keyword>
<feature type="transmembrane region" description="Helical" evidence="4">
    <location>
        <begin position="21"/>
        <end position="40"/>
    </location>
</feature>
<keyword evidence="4" id="KW-1133">Transmembrane helix</keyword>
<dbReference type="GO" id="GO:0052621">
    <property type="term" value="F:diguanylate cyclase activity"/>
    <property type="evidence" value="ECO:0007669"/>
    <property type="project" value="UniProtKB-EC"/>
</dbReference>
<dbReference type="Gene3D" id="3.30.70.270">
    <property type="match status" value="1"/>
</dbReference>
<keyword evidence="4" id="KW-0472">Membrane</keyword>
<keyword evidence="4" id="KW-0812">Transmembrane</keyword>
<feature type="transmembrane region" description="Helical" evidence="4">
    <location>
        <begin position="163"/>
        <end position="183"/>
    </location>
</feature>
<dbReference type="STRING" id="1548547.BA177_12035"/>
<comment type="catalytic activity">
    <reaction evidence="3">
        <text>2 GTP = 3',3'-c-di-GMP + 2 diphosphate</text>
        <dbReference type="Rhea" id="RHEA:24898"/>
        <dbReference type="ChEBI" id="CHEBI:33019"/>
        <dbReference type="ChEBI" id="CHEBI:37565"/>
        <dbReference type="ChEBI" id="CHEBI:58805"/>
        <dbReference type="EC" id="2.7.7.65"/>
    </reaction>
</comment>
<dbReference type="RefSeq" id="WP_068616523.1">
    <property type="nucleotide sequence ID" value="NZ_CP016268.1"/>
</dbReference>
<dbReference type="EC" id="2.7.7.65" evidence="2"/>
<dbReference type="PROSITE" id="PS50887">
    <property type="entry name" value="GGDEF"/>
    <property type="match status" value="1"/>
</dbReference>
<dbReference type="EMBL" id="CP016268">
    <property type="protein sequence ID" value="ANO51831.1"/>
    <property type="molecule type" value="Genomic_DNA"/>
</dbReference>
<dbReference type="Pfam" id="PF00990">
    <property type="entry name" value="GGDEF"/>
    <property type="match status" value="1"/>
</dbReference>
<feature type="domain" description="GGDEF" evidence="5">
    <location>
        <begin position="299"/>
        <end position="432"/>
    </location>
</feature>
<reference evidence="6 7" key="1">
    <citation type="submission" date="2016-06" db="EMBL/GenBank/DDBJ databases">
        <title>Complete genome sequence of a deep-branching marine Gamma Proteobacterium Woeseia oceani type strain XK5.</title>
        <authorList>
            <person name="Mu D."/>
            <person name="Du Z."/>
        </authorList>
    </citation>
    <scope>NUCLEOTIDE SEQUENCE [LARGE SCALE GENOMIC DNA]</scope>
    <source>
        <strain evidence="6 7">XK5</strain>
    </source>
</reference>
<dbReference type="FunFam" id="3.30.70.270:FF:000001">
    <property type="entry name" value="Diguanylate cyclase domain protein"/>
    <property type="match status" value="1"/>
</dbReference>
<dbReference type="InterPro" id="IPR000160">
    <property type="entry name" value="GGDEF_dom"/>
</dbReference>
<evidence type="ECO:0000256" key="3">
    <source>
        <dbReference type="ARBA" id="ARBA00034247"/>
    </source>
</evidence>
<evidence type="ECO:0000313" key="7">
    <source>
        <dbReference type="Proteomes" id="UP000092695"/>
    </source>
</evidence>
<dbReference type="CDD" id="cd01949">
    <property type="entry name" value="GGDEF"/>
    <property type="match status" value="1"/>
</dbReference>
<dbReference type="AlphaFoldDB" id="A0A193LH93"/>
<dbReference type="Proteomes" id="UP000092695">
    <property type="component" value="Chromosome"/>
</dbReference>
<dbReference type="InterPro" id="IPR029787">
    <property type="entry name" value="Nucleotide_cyclase"/>
</dbReference>
<evidence type="ECO:0000313" key="6">
    <source>
        <dbReference type="EMBL" id="ANO51831.1"/>
    </source>
</evidence>
<dbReference type="PANTHER" id="PTHR45138">
    <property type="entry name" value="REGULATORY COMPONENTS OF SENSORY TRANSDUCTION SYSTEM"/>
    <property type="match status" value="1"/>
</dbReference>
<feature type="transmembrane region" description="Helical" evidence="4">
    <location>
        <begin position="222"/>
        <end position="241"/>
    </location>
</feature>
<evidence type="ECO:0000256" key="4">
    <source>
        <dbReference type="SAM" id="Phobius"/>
    </source>
</evidence>
<protein>
    <recommendedName>
        <fullName evidence="2">diguanylate cyclase</fullName>
        <ecNumber evidence="2">2.7.7.65</ecNumber>
    </recommendedName>
</protein>
<feature type="transmembrane region" description="Helical" evidence="4">
    <location>
        <begin position="195"/>
        <end position="216"/>
    </location>
</feature>
<dbReference type="InterPro" id="IPR043128">
    <property type="entry name" value="Rev_trsase/Diguanyl_cyclase"/>
</dbReference>
<proteinExistence type="predicted"/>